<proteinExistence type="predicted"/>
<dbReference type="InterPro" id="IPR011033">
    <property type="entry name" value="PRC_barrel-like_sf"/>
</dbReference>
<dbReference type="SUPFAM" id="SSF50346">
    <property type="entry name" value="PRC-barrel domain"/>
    <property type="match status" value="1"/>
</dbReference>
<sequence length="93" mass="10163">METKSAEGKNERVDARAIVGKPVVGKSGKKLGMVADLIYEVRTGELVYLTLKSPTSYASSFQLEKDESGNYEVPYNSVISVSDFVIVSEEDIV</sequence>
<protein>
    <submittedName>
        <fullName evidence="2">PRC-barrel domain-containing protein</fullName>
    </submittedName>
</protein>
<dbReference type="EMBL" id="JADFAR010000028">
    <property type="protein sequence ID" value="MBE5728672.1"/>
    <property type="molecule type" value="Genomic_DNA"/>
</dbReference>
<feature type="domain" description="PRC-barrel" evidence="1">
    <location>
        <begin position="13"/>
        <end position="88"/>
    </location>
</feature>
<evidence type="ECO:0000313" key="2">
    <source>
        <dbReference type="EMBL" id="MBE5728672.1"/>
    </source>
</evidence>
<evidence type="ECO:0000259" key="1">
    <source>
        <dbReference type="Pfam" id="PF05239"/>
    </source>
</evidence>
<dbReference type="PANTHER" id="PTHR38137:SF2">
    <property type="entry name" value="PRC-BARREL DOMAIN-CONTAINING PROTEIN"/>
    <property type="match status" value="1"/>
</dbReference>
<dbReference type="Pfam" id="PF05239">
    <property type="entry name" value="PRC"/>
    <property type="match status" value="1"/>
</dbReference>
<organism evidence="2 3">
    <name type="scientific">Candidatus Acidifodinimicrobium mancum</name>
    <dbReference type="NCBI Taxonomy" id="2898728"/>
    <lineage>
        <taxon>Archaea</taxon>
        <taxon>Candidatus Parvarchaeota</taxon>
        <taxon>Candidatus Acidifodinimicrobiaceae</taxon>
        <taxon>Candidatus Acidifodinimicrobium</taxon>
    </lineage>
</organism>
<accession>A0A8T3URW4</accession>
<dbReference type="Proteomes" id="UP000718571">
    <property type="component" value="Unassembled WGS sequence"/>
</dbReference>
<evidence type="ECO:0000313" key="3">
    <source>
        <dbReference type="Proteomes" id="UP000718571"/>
    </source>
</evidence>
<reference evidence="2 3" key="1">
    <citation type="submission" date="2020-09" db="EMBL/GenBank/DDBJ databases">
        <title>Genomic characterization of a novel Parvarchaeota family in acid mine drainage sediments.</title>
        <authorList>
            <person name="Luo Z.-H."/>
        </authorList>
    </citation>
    <scope>NUCLEOTIDE SEQUENCE [LARGE SCALE GENOMIC DNA]</scope>
    <source>
        <strain evidence="2">MAS1_bins.189</strain>
    </source>
</reference>
<dbReference type="InterPro" id="IPR027275">
    <property type="entry name" value="PRC-brl_dom"/>
</dbReference>
<gene>
    <name evidence="2" type="ORF">IHE51_02320</name>
</gene>
<dbReference type="PANTHER" id="PTHR38137">
    <property type="entry name" value="PRC-BARREL DOMAIN PROTEIN"/>
    <property type="match status" value="1"/>
</dbReference>
<comment type="caution">
    <text evidence="2">The sequence shown here is derived from an EMBL/GenBank/DDBJ whole genome shotgun (WGS) entry which is preliminary data.</text>
</comment>
<dbReference type="AlphaFoldDB" id="A0A8T3URW4"/>
<dbReference type="Gene3D" id="2.30.30.240">
    <property type="entry name" value="PRC-barrel domain"/>
    <property type="match status" value="1"/>
</dbReference>
<name>A0A8T3URW4_9ARCH</name>